<dbReference type="Gene3D" id="1.25.40.10">
    <property type="entry name" value="Tetratricopeptide repeat domain"/>
    <property type="match status" value="1"/>
</dbReference>
<evidence type="ECO:0000256" key="1">
    <source>
        <dbReference type="ARBA" id="ARBA00022737"/>
    </source>
</evidence>
<dbReference type="InterPro" id="IPR050498">
    <property type="entry name" value="Ycf3"/>
</dbReference>
<dbReference type="PANTHER" id="PTHR44858:SF1">
    <property type="entry name" value="UDP-N-ACETYLGLUCOSAMINE--PEPTIDE N-ACETYLGLUCOSAMINYLTRANSFERASE SPINDLY-RELATED"/>
    <property type="match status" value="1"/>
</dbReference>
<dbReference type="OrthoDB" id="9814069at2"/>
<evidence type="ECO:0000313" key="6">
    <source>
        <dbReference type="Proteomes" id="UP000183208"/>
    </source>
</evidence>
<keyword evidence="2 3" id="KW-0802">TPR repeat</keyword>
<evidence type="ECO:0000256" key="2">
    <source>
        <dbReference type="ARBA" id="ARBA00022803"/>
    </source>
</evidence>
<dbReference type="Proteomes" id="UP000183208">
    <property type="component" value="Unassembled WGS sequence"/>
</dbReference>
<feature type="repeat" description="TPR" evidence="3">
    <location>
        <begin position="105"/>
        <end position="138"/>
    </location>
</feature>
<feature type="repeat" description="TPR" evidence="3">
    <location>
        <begin position="71"/>
        <end position="104"/>
    </location>
</feature>
<dbReference type="SUPFAM" id="SSF48452">
    <property type="entry name" value="TPR-like"/>
    <property type="match status" value="1"/>
</dbReference>
<feature type="compositionally biased region" description="Polar residues" evidence="4">
    <location>
        <begin position="52"/>
        <end position="65"/>
    </location>
</feature>
<reference evidence="5 6" key="1">
    <citation type="submission" date="2016-10" db="EMBL/GenBank/DDBJ databases">
        <authorList>
            <person name="de Groot N.N."/>
        </authorList>
    </citation>
    <scope>NUCLEOTIDE SEQUENCE [LARGE SCALE GENOMIC DNA]</scope>
    <source>
        <strain evidence="5 6">GAS522</strain>
    </source>
</reference>
<sequence>MAHPAPPLLSGVSRFWRHAPVPSILLAMACSLPVGGCSFDLGSWGPDKEKPQQQAETKSTDNISARSVSDAQGYAAHGQVLARSGNNEEALAEFERALALDPYNVRALYGRGLIRQSEKEHQQAIEDFTAANGLSPQKAEPLLARANSYFALDKAKEAVADLDEAVQADPNSAQAWSSRGAAYERLGDKANASASYSRALALRPRDESARSGLARTGG</sequence>
<protein>
    <submittedName>
        <fullName evidence="5">TPR repeat-containing protein</fullName>
    </submittedName>
</protein>
<feature type="region of interest" description="Disordered" evidence="4">
    <location>
        <begin position="43"/>
        <end position="65"/>
    </location>
</feature>
<evidence type="ECO:0000256" key="3">
    <source>
        <dbReference type="PROSITE-ProRule" id="PRU00339"/>
    </source>
</evidence>
<organism evidence="5 6">
    <name type="scientific">Bradyrhizobium lablabi</name>
    <dbReference type="NCBI Taxonomy" id="722472"/>
    <lineage>
        <taxon>Bacteria</taxon>
        <taxon>Pseudomonadati</taxon>
        <taxon>Pseudomonadota</taxon>
        <taxon>Alphaproteobacteria</taxon>
        <taxon>Hyphomicrobiales</taxon>
        <taxon>Nitrobacteraceae</taxon>
        <taxon>Bradyrhizobium</taxon>
    </lineage>
</organism>
<keyword evidence="1" id="KW-0677">Repeat</keyword>
<feature type="repeat" description="TPR" evidence="3">
    <location>
        <begin position="139"/>
        <end position="172"/>
    </location>
</feature>
<accession>A0A1M6WW54</accession>
<dbReference type="SMART" id="SM00028">
    <property type="entry name" value="TPR"/>
    <property type="match status" value="4"/>
</dbReference>
<name>A0A1M6WW54_9BRAD</name>
<gene>
    <name evidence="5" type="ORF">SAMN05444171_2521</name>
</gene>
<dbReference type="Pfam" id="PF13414">
    <property type="entry name" value="TPR_11"/>
    <property type="match status" value="2"/>
</dbReference>
<evidence type="ECO:0000313" key="5">
    <source>
        <dbReference type="EMBL" id="SEC89522.1"/>
    </source>
</evidence>
<dbReference type="EMBL" id="FNTI01000001">
    <property type="protein sequence ID" value="SEC89522.1"/>
    <property type="molecule type" value="Genomic_DNA"/>
</dbReference>
<dbReference type="InterPro" id="IPR011990">
    <property type="entry name" value="TPR-like_helical_dom_sf"/>
</dbReference>
<dbReference type="PROSITE" id="PS50293">
    <property type="entry name" value="TPR_REGION"/>
    <property type="match status" value="1"/>
</dbReference>
<dbReference type="PANTHER" id="PTHR44858">
    <property type="entry name" value="TETRATRICOPEPTIDE REPEAT PROTEIN 6"/>
    <property type="match status" value="1"/>
</dbReference>
<evidence type="ECO:0000256" key="4">
    <source>
        <dbReference type="SAM" id="MobiDB-lite"/>
    </source>
</evidence>
<proteinExistence type="predicted"/>
<feature type="repeat" description="TPR" evidence="3">
    <location>
        <begin position="173"/>
        <end position="206"/>
    </location>
</feature>
<dbReference type="AlphaFoldDB" id="A0A1M6WW54"/>
<dbReference type="InterPro" id="IPR019734">
    <property type="entry name" value="TPR_rpt"/>
</dbReference>
<dbReference type="PROSITE" id="PS50005">
    <property type="entry name" value="TPR"/>
    <property type="match status" value="4"/>
</dbReference>